<name>A0A2A2KAX7_9BILA</name>
<evidence type="ECO:0000313" key="1">
    <source>
        <dbReference type="EMBL" id="PAV71134.1"/>
    </source>
</evidence>
<evidence type="ECO:0000313" key="2">
    <source>
        <dbReference type="Proteomes" id="UP000218231"/>
    </source>
</evidence>
<protein>
    <recommendedName>
        <fullName evidence="3">Beta-N-acetylhexosaminidase</fullName>
    </recommendedName>
</protein>
<organism evidence="1 2">
    <name type="scientific">Diploscapter pachys</name>
    <dbReference type="NCBI Taxonomy" id="2018661"/>
    <lineage>
        <taxon>Eukaryota</taxon>
        <taxon>Metazoa</taxon>
        <taxon>Ecdysozoa</taxon>
        <taxon>Nematoda</taxon>
        <taxon>Chromadorea</taxon>
        <taxon>Rhabditida</taxon>
        <taxon>Rhabditina</taxon>
        <taxon>Rhabditomorpha</taxon>
        <taxon>Rhabditoidea</taxon>
        <taxon>Rhabditidae</taxon>
        <taxon>Diploscapter</taxon>
    </lineage>
</organism>
<gene>
    <name evidence="1" type="ORF">WR25_07334</name>
</gene>
<dbReference type="InterPro" id="IPR038901">
    <property type="entry name" value="HEXDC-like"/>
</dbReference>
<reference evidence="1 2" key="1">
    <citation type="journal article" date="2017" name="Curr. Biol.">
        <title>Genome architecture and evolution of a unichromosomal asexual nematode.</title>
        <authorList>
            <person name="Fradin H."/>
            <person name="Zegar C."/>
            <person name="Gutwein M."/>
            <person name="Lucas J."/>
            <person name="Kovtun M."/>
            <person name="Corcoran D."/>
            <person name="Baugh L.R."/>
            <person name="Kiontke K."/>
            <person name="Gunsalus K."/>
            <person name="Fitch D.H."/>
            <person name="Piano F."/>
        </authorList>
    </citation>
    <scope>NUCLEOTIDE SEQUENCE [LARGE SCALE GENOMIC DNA]</scope>
    <source>
        <strain evidence="1">PF1309</strain>
    </source>
</reference>
<dbReference type="GO" id="GO:0015929">
    <property type="term" value="F:hexosaminidase activity"/>
    <property type="evidence" value="ECO:0007669"/>
    <property type="project" value="InterPro"/>
</dbReference>
<dbReference type="PANTHER" id="PTHR21040">
    <property type="entry name" value="BCDNA.GH04120"/>
    <property type="match status" value="1"/>
</dbReference>
<keyword evidence="2" id="KW-1185">Reference proteome</keyword>
<dbReference type="SUPFAM" id="SSF51445">
    <property type="entry name" value="(Trans)glycosidases"/>
    <property type="match status" value="1"/>
</dbReference>
<dbReference type="InterPro" id="IPR017853">
    <property type="entry name" value="GH"/>
</dbReference>
<dbReference type="STRING" id="2018661.A0A2A2KAX7"/>
<dbReference type="Gene3D" id="3.20.20.80">
    <property type="entry name" value="Glycosidases"/>
    <property type="match status" value="2"/>
</dbReference>
<comment type="caution">
    <text evidence="1">The sequence shown here is derived from an EMBL/GenBank/DDBJ whole genome shotgun (WGS) entry which is preliminary data.</text>
</comment>
<dbReference type="PANTHER" id="PTHR21040:SF8">
    <property type="entry name" value="BCDNA.GH04120"/>
    <property type="match status" value="1"/>
</dbReference>
<dbReference type="AlphaFoldDB" id="A0A2A2KAX7"/>
<dbReference type="Proteomes" id="UP000218231">
    <property type="component" value="Unassembled WGS sequence"/>
</dbReference>
<proteinExistence type="predicted"/>
<dbReference type="EMBL" id="LIAE01009124">
    <property type="protein sequence ID" value="PAV71134.1"/>
    <property type="molecule type" value="Genomic_DNA"/>
</dbReference>
<evidence type="ECO:0008006" key="3">
    <source>
        <dbReference type="Google" id="ProtNLM"/>
    </source>
</evidence>
<sequence length="941" mass="107641">MFSASVRQFTECVCLPAAFEVVVSLLNRSDLPRDTGFKFCLKIRELDETVLTLHQEPVFSTHYDSRDGAIRFVCPRRGAIFDPTLPPSPSKRQIVLSHEATLNREIMKFTMKQQFKSPGIFVFESAWLEIDGQIREISEIDHRKPFFVIVQKKPSRIMIEERDLLAGVDEKVMLTIEPATDVEPSSLKMTSSDASLIFHDSSSNLVPELTVSIPALQKGSNYSFHVSLFLPLSAEFIRETVSIKRKICVQWKEKPYYVEVSFIPLFTMQRRITSLESKTLIVFELGRPPIVSSTVCFDSAHLEAKLPNPEKPSALAKMLNPDISDLEPASISTIVWVLPVDGPAVRHQMKLKYRVKKKIDGLLIDEDKEYYKYEEERDLNVCKVSYEMCAQILSQQPGAQLCRAGAPCDFVVSVRSLSHTVEMLYVVLDADEKLWILTERAKVLSLKESGLGQIVFSIVPCIAGFLPYPSISIYSCIGTGENEDYLPGSPLISYHRTEGKQIRVLAPNADSNAFQEKKISCERSATVIQQVVVETSALFETATMLVRWHRSTLSLCLGFVLVLILLSYVSNYNYEGRYLRLNSLGKLLPLADSGKRPFRQILVHLDLKGAPLKAHVYEWLFPLLKSLNVNGVVIEYEDMLPYSSYLAQVSRIDHYTVDEILRINQLAYENDLELIPLIQTFGHMEFILKEDHFSSLRENPAFPDTICPSDKKSQDLIKEMIRQIPVDLLRSYGLANTVTPVVWGYIADVTKEGYFPEGLFERLYETFDSIWFASAYKGGNGISETFINVQRYLENHKSYVKLYRQNQRYLSALKGIVMTGWQRYNHNAKLCELFMTSLPSLLTNIAFLRDIEAGSTQWEKIVRKNLNCSNGLELIESMLYKNFSYYPLKETTYSHCDFYGKQLYKLIMNDLRFLTWKARRASEETEKQVVRQEMNTLMAEV</sequence>
<dbReference type="OrthoDB" id="10023921at2759"/>
<accession>A0A2A2KAX7</accession>